<dbReference type="InterPro" id="IPR029044">
    <property type="entry name" value="Nucleotide-diphossugar_trans"/>
</dbReference>
<keyword evidence="1" id="KW-0548">Nucleotidyltransferase</keyword>
<dbReference type="CDD" id="cd02513">
    <property type="entry name" value="CMP-NeuAc_Synthase"/>
    <property type="match status" value="1"/>
</dbReference>
<evidence type="ECO:0000313" key="2">
    <source>
        <dbReference type="Proteomes" id="UP000284322"/>
    </source>
</evidence>
<dbReference type="EMBL" id="RAHJ01000022">
    <property type="protein sequence ID" value="RJX65557.1"/>
    <property type="molecule type" value="Genomic_DNA"/>
</dbReference>
<reference evidence="1 2" key="1">
    <citation type="submission" date="2018-09" db="EMBL/GenBank/DDBJ databases">
        <title>Altererythrobacter sp.Ery1 and Ery12, the genome sequencing of novel strains in genus Alterythrobacter.</title>
        <authorList>
            <person name="Cheng H."/>
            <person name="Wu Y.-H."/>
            <person name="Fang C."/>
            <person name="Xu X.-W."/>
        </authorList>
    </citation>
    <scope>NUCLEOTIDE SEQUENCE [LARGE SCALE GENOMIC DNA]</scope>
    <source>
        <strain evidence="1 2">Ery12</strain>
    </source>
</reference>
<dbReference type="EC" id="2.7.7.81" evidence="1"/>
<protein>
    <submittedName>
        <fullName evidence="1">Pseudaminic acid cytidylyltransferase</fullName>
        <ecNumber evidence="1">2.7.7.81</ecNumber>
    </submittedName>
</protein>
<dbReference type="InterPro" id="IPR020039">
    <property type="entry name" value="PseF"/>
</dbReference>
<accession>A0A419QXY3</accession>
<dbReference type="PANTHER" id="PTHR21485:SF6">
    <property type="entry name" value="N-ACYLNEURAMINATE CYTIDYLYLTRANSFERASE-RELATED"/>
    <property type="match status" value="1"/>
</dbReference>
<dbReference type="InterPro" id="IPR050793">
    <property type="entry name" value="CMP-NeuNAc_synthase"/>
</dbReference>
<dbReference type="Pfam" id="PF02348">
    <property type="entry name" value="CTP_transf_3"/>
    <property type="match status" value="1"/>
</dbReference>
<evidence type="ECO:0000313" key="1">
    <source>
        <dbReference type="EMBL" id="RJX65557.1"/>
    </source>
</evidence>
<name>A0A419QXY3_9SPHN</name>
<dbReference type="PANTHER" id="PTHR21485">
    <property type="entry name" value="HAD SUPERFAMILY MEMBERS CMAS AND KDSC"/>
    <property type="match status" value="1"/>
</dbReference>
<dbReference type="Proteomes" id="UP000284322">
    <property type="component" value="Unassembled WGS sequence"/>
</dbReference>
<proteinExistence type="predicted"/>
<gene>
    <name evidence="1" type="primary">pseF</name>
    <name evidence="1" type="ORF">D6858_14710</name>
</gene>
<dbReference type="SUPFAM" id="SSF53448">
    <property type="entry name" value="Nucleotide-diphospho-sugar transferases"/>
    <property type="match status" value="1"/>
</dbReference>
<dbReference type="RefSeq" id="WP_120112314.1">
    <property type="nucleotide sequence ID" value="NZ_RAHJ01000022.1"/>
</dbReference>
<dbReference type="OrthoDB" id="9805604at2"/>
<organism evidence="1 2">
    <name type="scientific">Tsuneonella suprasediminis</name>
    <dbReference type="NCBI Taxonomy" id="2306996"/>
    <lineage>
        <taxon>Bacteria</taxon>
        <taxon>Pseudomonadati</taxon>
        <taxon>Pseudomonadota</taxon>
        <taxon>Alphaproteobacteria</taxon>
        <taxon>Sphingomonadales</taxon>
        <taxon>Erythrobacteraceae</taxon>
        <taxon>Tsuneonella</taxon>
    </lineage>
</organism>
<dbReference type="InterPro" id="IPR003329">
    <property type="entry name" value="Cytidylyl_trans"/>
</dbReference>
<dbReference type="Gene3D" id="3.90.550.10">
    <property type="entry name" value="Spore Coat Polysaccharide Biosynthesis Protein SpsA, Chain A"/>
    <property type="match status" value="1"/>
</dbReference>
<keyword evidence="2" id="KW-1185">Reference proteome</keyword>
<sequence>MRLAVIPARGGSKRIPRKNIRPFAGRPMISYSIAAAIESALFDRIIVSTDDAEIAEVARAYGAETPFVRSPELSDDYVGTIPVVADAIRWENEHHHPVDDVCCIYATAPFVQVADLRRGLDILHRTGAEFAFTITDYPAPIQRALRLNADDRLEMFEPEQFASRSQDLEEAWHDAGQFYWGKASAWLSGQPLFGPHAAPIKLPRYRVQDIDTPDDWQRAELLFKVQTL</sequence>
<dbReference type="AlphaFoldDB" id="A0A419QXY3"/>
<dbReference type="GO" id="GO:0008781">
    <property type="term" value="F:N-acylneuraminate cytidylyltransferase activity"/>
    <property type="evidence" value="ECO:0007669"/>
    <property type="project" value="TreeGrafter"/>
</dbReference>
<dbReference type="NCBIfam" id="TIGR03584">
    <property type="entry name" value="PseF"/>
    <property type="match status" value="1"/>
</dbReference>
<keyword evidence="1" id="KW-0808">Transferase</keyword>
<comment type="caution">
    <text evidence="1">The sequence shown here is derived from an EMBL/GenBank/DDBJ whole genome shotgun (WGS) entry which is preliminary data.</text>
</comment>